<dbReference type="PROSITE" id="PS50011">
    <property type="entry name" value="PROTEIN_KINASE_DOM"/>
    <property type="match status" value="1"/>
</dbReference>
<dbReference type="GO" id="GO:0004674">
    <property type="term" value="F:protein serine/threonine kinase activity"/>
    <property type="evidence" value="ECO:0007669"/>
    <property type="project" value="TreeGrafter"/>
</dbReference>
<comment type="caution">
    <text evidence="2">The sequence shown here is derived from an EMBL/GenBank/DDBJ whole genome shotgun (WGS) entry which is preliminary data.</text>
</comment>
<feature type="domain" description="Protein kinase" evidence="1">
    <location>
        <begin position="17"/>
        <end position="267"/>
    </location>
</feature>
<dbReference type="InterPro" id="IPR000719">
    <property type="entry name" value="Prot_kinase_dom"/>
</dbReference>
<dbReference type="PANTHER" id="PTHR44329:SF289">
    <property type="entry name" value="SERINE_THREONINE-PROTEIN KINASE VIK"/>
    <property type="match status" value="1"/>
</dbReference>
<keyword evidence="3" id="KW-1185">Reference proteome</keyword>
<dbReference type="Gene3D" id="1.10.510.10">
    <property type="entry name" value="Transferase(Phosphotransferase) domain 1"/>
    <property type="match status" value="1"/>
</dbReference>
<dbReference type="EMBL" id="QKWP01000895">
    <property type="protein sequence ID" value="RIB13736.1"/>
    <property type="molecule type" value="Genomic_DNA"/>
</dbReference>
<protein>
    <submittedName>
        <fullName evidence="2">Kinase-like domain-containing protein</fullName>
    </submittedName>
</protein>
<dbReference type="InterPro" id="IPR001245">
    <property type="entry name" value="Ser-Thr/Tyr_kinase_cat_dom"/>
</dbReference>
<dbReference type="PANTHER" id="PTHR44329">
    <property type="entry name" value="SERINE/THREONINE-PROTEIN KINASE TNNI3K-RELATED"/>
    <property type="match status" value="1"/>
</dbReference>
<name>A0A397V355_9GLOM</name>
<dbReference type="Proteomes" id="UP000266673">
    <property type="component" value="Unassembled WGS sequence"/>
</dbReference>
<keyword evidence="2" id="KW-0418">Kinase</keyword>
<evidence type="ECO:0000259" key="1">
    <source>
        <dbReference type="PROSITE" id="PS50011"/>
    </source>
</evidence>
<accession>A0A397V355</accession>
<evidence type="ECO:0000313" key="3">
    <source>
        <dbReference type="Proteomes" id="UP000266673"/>
    </source>
</evidence>
<dbReference type="Pfam" id="PF07714">
    <property type="entry name" value="PK_Tyr_Ser-Thr"/>
    <property type="match status" value="1"/>
</dbReference>
<keyword evidence="2" id="KW-0808">Transferase</keyword>
<organism evidence="2 3">
    <name type="scientific">Gigaspora rosea</name>
    <dbReference type="NCBI Taxonomy" id="44941"/>
    <lineage>
        <taxon>Eukaryota</taxon>
        <taxon>Fungi</taxon>
        <taxon>Fungi incertae sedis</taxon>
        <taxon>Mucoromycota</taxon>
        <taxon>Glomeromycotina</taxon>
        <taxon>Glomeromycetes</taxon>
        <taxon>Diversisporales</taxon>
        <taxon>Gigasporaceae</taxon>
        <taxon>Gigaspora</taxon>
    </lineage>
</organism>
<dbReference type="AlphaFoldDB" id="A0A397V355"/>
<dbReference type="SUPFAM" id="SSF56112">
    <property type="entry name" value="Protein kinase-like (PK-like)"/>
    <property type="match status" value="1"/>
</dbReference>
<evidence type="ECO:0000313" key="2">
    <source>
        <dbReference type="EMBL" id="RIB13736.1"/>
    </source>
</evidence>
<dbReference type="GO" id="GO:0005524">
    <property type="term" value="F:ATP binding"/>
    <property type="evidence" value="ECO:0007669"/>
    <property type="project" value="InterPro"/>
</dbReference>
<dbReference type="InterPro" id="IPR011009">
    <property type="entry name" value="Kinase-like_dom_sf"/>
</dbReference>
<reference evidence="2 3" key="1">
    <citation type="submission" date="2018-06" db="EMBL/GenBank/DDBJ databases">
        <title>Comparative genomics reveals the genomic features of Rhizophagus irregularis, R. cerebriforme, R. diaphanum and Gigaspora rosea, and their symbiotic lifestyle signature.</title>
        <authorList>
            <person name="Morin E."/>
            <person name="San Clemente H."/>
            <person name="Chen E.C.H."/>
            <person name="De La Providencia I."/>
            <person name="Hainaut M."/>
            <person name="Kuo A."/>
            <person name="Kohler A."/>
            <person name="Murat C."/>
            <person name="Tang N."/>
            <person name="Roy S."/>
            <person name="Loubradou J."/>
            <person name="Henrissat B."/>
            <person name="Grigoriev I.V."/>
            <person name="Corradi N."/>
            <person name="Roux C."/>
            <person name="Martin F.M."/>
        </authorList>
    </citation>
    <scope>NUCLEOTIDE SEQUENCE [LARGE SCALE GENOMIC DNA]</scope>
    <source>
        <strain evidence="2 3">DAOM 194757</strain>
    </source>
</reference>
<dbReference type="InterPro" id="IPR051681">
    <property type="entry name" value="Ser/Thr_Kinases-Pseudokinases"/>
</dbReference>
<dbReference type="OrthoDB" id="2383649at2759"/>
<proteinExistence type="predicted"/>
<sequence>MLTENEYKLQWIPYDEFKNIQKIEEGGFATVYRASWFDMIRNLDTTVALKVLNIYDFSVFIKELKVLCEIRDVYPSFLKCYGITKNKYEEYILVLEYANKKSLNKNLADVVKMDWKRKIKLLQCMTSDLEMIHFLGYIHRDLHSGNILQEDIDNAYVDLSYMSSESGIYGVLPYMAPEVLLGQNFTQASDIYSLGIIMSEISNGKRPYDGHQFDGLDLAMKICDGLRPDFFNGTPECFVELAKQCMNPDPQKRPTASNIQDKLNEWNRKINDPTENEIKKQFLELPIVSQNHPNHMYTSKPINTSEITKTGELLKISRNIDLFEIPYVKESNKASRKFGFRDLSNQEEFDNSSEDQKLVKLWKLNHGLYLAGQNFIPSNRIILGYNGKLEVVTYSGEPLVYAVVDNNSDKQKLLWDKLRDSYPEFSSTKENPVNNIFETDTCLLFPIAEITYDGPINKSFKFDLDNKKVKVFIADNYVEYGHFYAKKLLAGGKLILRNFANAKPVQIEHLKSHLAWALDSYHLRIENPFENATIFDFPIIETTNKNFLKTPKDLAKWIRRLYEDNVAEIITYEEIVPIFTFLGNVKHIYNSNAFINRLVPGISSKHQEIALKDWIDDIPLRNLPTWINKLPFRY</sequence>
<gene>
    <name evidence="2" type="ORF">C2G38_2040725</name>
</gene>